<keyword evidence="2" id="KW-1185">Reference proteome</keyword>
<organism evidence="1 2">
    <name type="scientific">Maribacter orientalis</name>
    <dbReference type="NCBI Taxonomy" id="228957"/>
    <lineage>
        <taxon>Bacteria</taxon>
        <taxon>Pseudomonadati</taxon>
        <taxon>Bacteroidota</taxon>
        <taxon>Flavobacteriia</taxon>
        <taxon>Flavobacteriales</taxon>
        <taxon>Flavobacteriaceae</taxon>
        <taxon>Maribacter</taxon>
    </lineage>
</organism>
<dbReference type="STRING" id="228957.SAMN04488008_103299"/>
<proteinExistence type="predicted"/>
<accession>A0A1H7NX00</accession>
<evidence type="ECO:0000313" key="1">
    <source>
        <dbReference type="EMBL" id="SEL28062.1"/>
    </source>
</evidence>
<dbReference type="OrthoDB" id="1441145at2"/>
<dbReference type="AlphaFoldDB" id="A0A1H7NX00"/>
<gene>
    <name evidence="1" type="ORF">SAMN04488008_103299</name>
</gene>
<evidence type="ECO:0000313" key="2">
    <source>
        <dbReference type="Proteomes" id="UP000198990"/>
    </source>
</evidence>
<sequence length="149" mass="17932">MSNLKYSKDIEFLKDGPWDELYVLTKYWISDLEFYRDDLLFLHHLIDKYFIWITKQENLDLVKELKLGLQEMTASVNDLLEKVSRHHVRLGFMVEDSNKKDAGIIISEHQHLEEEMKRFVKSFRKNRKETFKISEYILDSEELSSIIKT</sequence>
<protein>
    <submittedName>
        <fullName evidence="1">Uncharacterized protein</fullName>
    </submittedName>
</protein>
<dbReference type="Proteomes" id="UP000198990">
    <property type="component" value="Unassembled WGS sequence"/>
</dbReference>
<name>A0A1H7NX00_9FLAO</name>
<reference evidence="2" key="1">
    <citation type="submission" date="2016-10" db="EMBL/GenBank/DDBJ databases">
        <authorList>
            <person name="Varghese N."/>
            <person name="Submissions S."/>
        </authorList>
    </citation>
    <scope>NUCLEOTIDE SEQUENCE [LARGE SCALE GENOMIC DNA]</scope>
    <source>
        <strain evidence="2">DSM 16471</strain>
    </source>
</reference>
<dbReference type="RefSeq" id="WP_091622599.1">
    <property type="nucleotide sequence ID" value="NZ_FNZN01000003.1"/>
</dbReference>
<dbReference type="EMBL" id="FNZN01000003">
    <property type="protein sequence ID" value="SEL28062.1"/>
    <property type="molecule type" value="Genomic_DNA"/>
</dbReference>